<dbReference type="Gene3D" id="3.20.20.140">
    <property type="entry name" value="Metal-dependent hydrolases"/>
    <property type="match status" value="1"/>
</dbReference>
<feature type="domain" description="Amidohydrolase-related" evidence="3">
    <location>
        <begin position="38"/>
        <end position="398"/>
    </location>
</feature>
<dbReference type="EMBL" id="JAGQHR010000296">
    <property type="protein sequence ID" value="MCA9728081.1"/>
    <property type="molecule type" value="Genomic_DNA"/>
</dbReference>
<dbReference type="InterPro" id="IPR032466">
    <property type="entry name" value="Metal_Hydrolase"/>
</dbReference>
<reference evidence="4" key="1">
    <citation type="submission" date="2020-04" db="EMBL/GenBank/DDBJ databases">
        <authorList>
            <person name="Zhang T."/>
        </authorList>
    </citation>
    <scope>NUCLEOTIDE SEQUENCE</scope>
    <source>
        <strain evidence="4">HKST-UBA01</strain>
    </source>
</reference>
<organism evidence="4 5">
    <name type="scientific">Eiseniibacteriota bacterium</name>
    <dbReference type="NCBI Taxonomy" id="2212470"/>
    <lineage>
        <taxon>Bacteria</taxon>
        <taxon>Candidatus Eiseniibacteriota</taxon>
    </lineage>
</organism>
<reference evidence="4" key="2">
    <citation type="journal article" date="2021" name="Microbiome">
        <title>Successional dynamics and alternative stable states in a saline activated sludge microbial community over 9 years.</title>
        <authorList>
            <person name="Wang Y."/>
            <person name="Ye J."/>
            <person name="Ju F."/>
            <person name="Liu L."/>
            <person name="Boyd J.A."/>
            <person name="Deng Y."/>
            <person name="Parks D.H."/>
            <person name="Jiang X."/>
            <person name="Yin X."/>
            <person name="Woodcroft B.J."/>
            <person name="Tyson G.W."/>
            <person name="Hugenholtz P."/>
            <person name="Polz M.F."/>
            <person name="Zhang T."/>
        </authorList>
    </citation>
    <scope>NUCLEOTIDE SEQUENCE</scope>
    <source>
        <strain evidence="4">HKST-UBA01</strain>
    </source>
</reference>
<dbReference type="InterPro" id="IPR050287">
    <property type="entry name" value="MTA/SAH_deaminase"/>
</dbReference>
<dbReference type="CDD" id="cd01298">
    <property type="entry name" value="ATZ_TRZ_like"/>
    <property type="match status" value="1"/>
</dbReference>
<comment type="caution">
    <text evidence="4">The sequence shown here is derived from an EMBL/GenBank/DDBJ whole genome shotgun (WGS) entry which is preliminary data.</text>
</comment>
<dbReference type="Proteomes" id="UP000697710">
    <property type="component" value="Unassembled WGS sequence"/>
</dbReference>
<evidence type="ECO:0000256" key="1">
    <source>
        <dbReference type="ARBA" id="ARBA00022801"/>
    </source>
</evidence>
<protein>
    <submittedName>
        <fullName evidence="4">Amidohydrolase</fullName>
    </submittedName>
</protein>
<dbReference type="PANTHER" id="PTHR43794">
    <property type="entry name" value="AMINOHYDROLASE SSNA-RELATED"/>
    <property type="match status" value="1"/>
</dbReference>
<keyword evidence="1" id="KW-0378">Hydrolase</keyword>
<dbReference type="Gene3D" id="2.30.40.10">
    <property type="entry name" value="Urease, subunit C, domain 1"/>
    <property type="match status" value="1"/>
</dbReference>
<dbReference type="SUPFAM" id="SSF51556">
    <property type="entry name" value="Metallo-dependent hydrolases"/>
    <property type="match status" value="1"/>
</dbReference>
<dbReference type="AlphaFoldDB" id="A0A956RP08"/>
<dbReference type="InterPro" id="IPR011059">
    <property type="entry name" value="Metal-dep_hydrolase_composite"/>
</dbReference>
<sequence length="449" mass="48238">MWGPGSVFLEDGRIVAVTPADPAPAWPESEVVDRRDCWIVPGFVQTHIHLCQTLFRGAAEGLTLFEWLERVVWPCEAALDAASMELSAVLGTHLLASTGTTTLLDMGTTHHTDVIARVVARSGLRAFLGPAIMDRGPQHDLLRDEASARREIDALASAWQGHDDGRIRIALCPRFVPSVSDRLYERLVEAPEYRDFLIHTHGSETREEVEQVRSLTGGRTPIEHLTAWDAAAGRLQIAHAVWVSDRDRARLADTGSSVCHCPSSNYKLGSGSCDLAALQAAGVRVGLGADGAACNNRLDPWMEMRLAAFNQSALRGPDTVDPAAILRLATLGGAEALGLADETGSLARGKSADLVVLDPTGDPGAAPGPLPEEDPAAWMVYAGSAALVRETWVRGRPVFRRDEESKWYADQGARIAEARAGLLDRAGLSAKRRPPAGTVPKAATSPRSR</sequence>
<dbReference type="SUPFAM" id="SSF51338">
    <property type="entry name" value="Composite domain of metallo-dependent hydrolases"/>
    <property type="match status" value="1"/>
</dbReference>
<dbReference type="Pfam" id="PF01979">
    <property type="entry name" value="Amidohydro_1"/>
    <property type="match status" value="1"/>
</dbReference>
<feature type="region of interest" description="Disordered" evidence="2">
    <location>
        <begin position="426"/>
        <end position="449"/>
    </location>
</feature>
<name>A0A956RP08_UNCEI</name>
<evidence type="ECO:0000313" key="5">
    <source>
        <dbReference type="Proteomes" id="UP000697710"/>
    </source>
</evidence>
<evidence type="ECO:0000313" key="4">
    <source>
        <dbReference type="EMBL" id="MCA9728081.1"/>
    </source>
</evidence>
<accession>A0A956RP08</accession>
<dbReference type="PANTHER" id="PTHR43794:SF11">
    <property type="entry name" value="AMIDOHYDROLASE-RELATED DOMAIN-CONTAINING PROTEIN"/>
    <property type="match status" value="1"/>
</dbReference>
<dbReference type="GO" id="GO:0016810">
    <property type="term" value="F:hydrolase activity, acting on carbon-nitrogen (but not peptide) bonds"/>
    <property type="evidence" value="ECO:0007669"/>
    <property type="project" value="InterPro"/>
</dbReference>
<proteinExistence type="predicted"/>
<evidence type="ECO:0000256" key="2">
    <source>
        <dbReference type="SAM" id="MobiDB-lite"/>
    </source>
</evidence>
<gene>
    <name evidence="4" type="ORF">KC729_10390</name>
</gene>
<evidence type="ECO:0000259" key="3">
    <source>
        <dbReference type="Pfam" id="PF01979"/>
    </source>
</evidence>
<dbReference type="InterPro" id="IPR006680">
    <property type="entry name" value="Amidohydro-rel"/>
</dbReference>